<reference evidence="2 3" key="1">
    <citation type="submission" date="2017-02" db="EMBL/GenBank/DDBJ databases">
        <title>Genomes of Trichoderma spp. with biocontrol activity.</title>
        <authorList>
            <person name="Gardiner D."/>
            <person name="Kazan K."/>
            <person name="Vos C."/>
            <person name="Harvey P."/>
        </authorList>
    </citation>
    <scope>NUCLEOTIDE SEQUENCE [LARGE SCALE GENOMIC DNA]</scope>
    <source>
        <strain evidence="2 3">A5MH</strain>
    </source>
</reference>
<comment type="caution">
    <text evidence="2">The sequence shown here is derived from an EMBL/GenBank/DDBJ whole genome shotgun (WGS) entry which is preliminary data.</text>
</comment>
<dbReference type="OrthoDB" id="5401106at2759"/>
<dbReference type="AlphaFoldDB" id="A0A2K0T4C9"/>
<evidence type="ECO:0008006" key="4">
    <source>
        <dbReference type="Google" id="ProtNLM"/>
    </source>
</evidence>
<feature type="compositionally biased region" description="Low complexity" evidence="1">
    <location>
        <begin position="253"/>
        <end position="264"/>
    </location>
</feature>
<organism evidence="2 3">
    <name type="scientific">Trichoderma gamsii</name>
    <dbReference type="NCBI Taxonomy" id="398673"/>
    <lineage>
        <taxon>Eukaryota</taxon>
        <taxon>Fungi</taxon>
        <taxon>Dikarya</taxon>
        <taxon>Ascomycota</taxon>
        <taxon>Pezizomycotina</taxon>
        <taxon>Sordariomycetes</taxon>
        <taxon>Hypocreomycetidae</taxon>
        <taxon>Hypocreales</taxon>
        <taxon>Hypocreaceae</taxon>
        <taxon>Trichoderma</taxon>
    </lineage>
</organism>
<evidence type="ECO:0000256" key="1">
    <source>
        <dbReference type="SAM" id="MobiDB-lite"/>
    </source>
</evidence>
<feature type="region of interest" description="Disordered" evidence="1">
    <location>
        <begin position="814"/>
        <end position="893"/>
    </location>
</feature>
<accession>A0A2K0T4C9</accession>
<name>A0A2K0T4C9_9HYPO</name>
<evidence type="ECO:0000313" key="3">
    <source>
        <dbReference type="Proteomes" id="UP000236546"/>
    </source>
</evidence>
<feature type="region of interest" description="Disordered" evidence="1">
    <location>
        <begin position="753"/>
        <end position="781"/>
    </location>
</feature>
<dbReference type="Proteomes" id="UP000236546">
    <property type="component" value="Unassembled WGS sequence"/>
</dbReference>
<sequence length="950" mass="104221">MADIKMEASGNIVAFEGHPDVVSTQLRLLPTSPQILILPSVQSYIANDDSERAFEVRSYIRSVHDALTKRHEAARCFLQEATPVNKRLAFLNGGTPSAQALCIKAIMKHETGGDRVEAEAVYAQLARDGLAGLEAKSRIDSRLGSVGDEAMFDEELHDPITRAMRAADALDRQTANLQSGDLLDLASSTRPRSLSLPLYGYSDGFGDATPFFLFGAHIEDDEAIEDDPPLAPGAPTFALVDYNQPSKQTLLGPAELPSASPSSAVKSQTRSTLGVNHNTEMLSPTTETFNIRTDDHAAHGESIKPNRSKSVSSFKGSLPRVKSLDRIYPLSAKLRDLCIPETSSEMSADLSAPRRSHSFMVASDPKPTVIRKLSYIDRRTVASKGRRPTATTDLPIEKKLNARQSTAGLFHTHLGTDMAISVEMPFQPILPWVEDLLVYFKDGTPNVLLSLIIKAFKAGNYPISSCSTLTSSNAIPTSTASLYQPTAIDSSMNNWSHETSVLSMTDDDHDPFADTQPYQSLGREQVGPVVNVIRPPTPAQTPPPCKAKENQVYEFEVVSGQTAVAIQNSLRSILSEYFPPEAEGYRQFQFSLLPEFDGLWKPVFRETESKGSSRETSRRVDHILAIGSQQGVDKVYSSKIIKQLETIGTRSSDRQGRSGRVDFRYLLANAMQAFTAMPLTNQTSDNPFTNSYLLATLLIPHLETYLALHSEIRYLLLEYPPEHLPTVLALQKLVGVDLIKVAQIVDSTNKERLPFTQIGGPSTGAKTEAKSPKLSPGSSNSEFTVSNANFLLTSTATAKDITKFVSTVWNIQTETEDSESSSQEKRSVSKKPRPAPLDASFTKYPRSSGSFYSKPSPISAVDSSSPGSLTSSSRPQSFMDVKTPKSDTMYSGPFSRRRLFRSDSASMTTFDHGSDDSELDLEERRLMPMFMKSTERQGNTRKALKFLGLA</sequence>
<feature type="compositionally biased region" description="Low complexity" evidence="1">
    <location>
        <begin position="863"/>
        <end position="877"/>
    </location>
</feature>
<feature type="region of interest" description="Disordered" evidence="1">
    <location>
        <begin position="253"/>
        <end position="272"/>
    </location>
</feature>
<proteinExistence type="predicted"/>
<protein>
    <recommendedName>
        <fullName evidence="4">Gastric mucin-like protein</fullName>
    </recommendedName>
</protein>
<evidence type="ECO:0000313" key="2">
    <source>
        <dbReference type="EMBL" id="PNP40378.1"/>
    </source>
</evidence>
<dbReference type="EMBL" id="MTYH01000069">
    <property type="protein sequence ID" value="PNP40378.1"/>
    <property type="molecule type" value="Genomic_DNA"/>
</dbReference>
<gene>
    <name evidence="2" type="ORF">TGAMA5MH_07705</name>
</gene>